<protein>
    <submittedName>
        <fullName evidence="2">UBA-like superfamily</fullName>
    </submittedName>
    <submittedName>
        <fullName evidence="3">UBA-like_superfamily</fullName>
    </submittedName>
</protein>
<dbReference type="Proteomes" id="UP001642409">
    <property type="component" value="Unassembled WGS sequence"/>
</dbReference>
<reference evidence="3 4" key="2">
    <citation type="submission" date="2024-07" db="EMBL/GenBank/DDBJ databases">
        <authorList>
            <person name="Akdeniz Z."/>
        </authorList>
    </citation>
    <scope>NUCLEOTIDE SEQUENCE [LARGE SCALE GENOMIC DNA]</scope>
</reference>
<evidence type="ECO:0000256" key="1">
    <source>
        <dbReference type="SAM" id="MobiDB-lite"/>
    </source>
</evidence>
<dbReference type="EMBL" id="CAXDID020000214">
    <property type="protein sequence ID" value="CAL6057525.1"/>
    <property type="molecule type" value="Genomic_DNA"/>
</dbReference>
<evidence type="ECO:0000313" key="2">
    <source>
        <dbReference type="EMBL" id="CAI9917279.1"/>
    </source>
</evidence>
<sequence length="273" mass="32051">MTYSQRELQLIYSFIEMTSCSLQQALKYLYRHQTLQGALDEFYETGEEPENTKRIEQMMDSTTTSREQAIKFLMYSEDNVELAINLFMDSGEEPKGTVKDNVKPKQESYQQQTMQYNQQNTNNYNEYNVEDQNYNYNRQKHIKNPQVSKGTDLAVKFSETMHVDIKIAQEYLSKANNDYSIAVQHYKQEQAQSDQNSYYSEDSESSKQKQNIDQNIRGSGELSNQNAQTTVQQKQNTYQNQNESVQLKFVVLSAQNALQYSYGRWNCFFLFTM</sequence>
<dbReference type="EMBL" id="CATOUU010000126">
    <property type="protein sequence ID" value="CAI9917279.1"/>
    <property type="molecule type" value="Genomic_DNA"/>
</dbReference>
<feature type="region of interest" description="Disordered" evidence="1">
    <location>
        <begin position="192"/>
        <end position="212"/>
    </location>
</feature>
<evidence type="ECO:0000313" key="3">
    <source>
        <dbReference type="EMBL" id="CAL6057525.1"/>
    </source>
</evidence>
<feature type="region of interest" description="Disordered" evidence="1">
    <location>
        <begin position="217"/>
        <end position="236"/>
    </location>
</feature>
<reference evidence="2" key="1">
    <citation type="submission" date="2023-06" db="EMBL/GenBank/DDBJ databases">
        <authorList>
            <person name="Kurt Z."/>
        </authorList>
    </citation>
    <scope>NUCLEOTIDE SEQUENCE</scope>
</reference>
<comment type="caution">
    <text evidence="2">The sequence shown here is derived from an EMBL/GenBank/DDBJ whole genome shotgun (WGS) entry which is preliminary data.</text>
</comment>
<accession>A0AA86NDV4</accession>
<dbReference type="Gene3D" id="1.10.8.10">
    <property type="entry name" value="DNA helicase RuvA subunit, C-terminal domain"/>
    <property type="match status" value="2"/>
</dbReference>
<keyword evidence="4" id="KW-1185">Reference proteome</keyword>
<proteinExistence type="predicted"/>
<name>A0AA86NDV4_9EUKA</name>
<dbReference type="AlphaFoldDB" id="A0AA86NDV4"/>
<organism evidence="2">
    <name type="scientific">Hexamita inflata</name>
    <dbReference type="NCBI Taxonomy" id="28002"/>
    <lineage>
        <taxon>Eukaryota</taxon>
        <taxon>Metamonada</taxon>
        <taxon>Diplomonadida</taxon>
        <taxon>Hexamitidae</taxon>
        <taxon>Hexamitinae</taxon>
        <taxon>Hexamita</taxon>
    </lineage>
</organism>
<dbReference type="InterPro" id="IPR009060">
    <property type="entry name" value="UBA-like_sf"/>
</dbReference>
<dbReference type="Pfam" id="PF14555">
    <property type="entry name" value="UBA_4"/>
    <property type="match status" value="1"/>
</dbReference>
<evidence type="ECO:0000313" key="4">
    <source>
        <dbReference type="Proteomes" id="UP001642409"/>
    </source>
</evidence>
<gene>
    <name evidence="3" type="ORF">HINF_LOCUS47551</name>
    <name evidence="2" type="ORF">HINF_LOCUS4924</name>
</gene>
<dbReference type="SUPFAM" id="SSF46934">
    <property type="entry name" value="UBA-like"/>
    <property type="match status" value="1"/>
</dbReference>